<dbReference type="SMART" id="SM00408">
    <property type="entry name" value="IGc2"/>
    <property type="match status" value="3"/>
</dbReference>
<dbReference type="CDD" id="cd00063">
    <property type="entry name" value="FN3"/>
    <property type="match status" value="1"/>
</dbReference>
<dbReference type="GO" id="GO:0005886">
    <property type="term" value="C:plasma membrane"/>
    <property type="evidence" value="ECO:0007669"/>
    <property type="project" value="TreeGrafter"/>
</dbReference>
<dbReference type="GO" id="GO:0030424">
    <property type="term" value="C:axon"/>
    <property type="evidence" value="ECO:0007669"/>
    <property type="project" value="TreeGrafter"/>
</dbReference>
<sequence>MKWVFYVIVFVYMFYRAVYGLKPVENSLIVEPVTYGDDDYLKVGSHKTISCKASNRNPRAEWIDPKGHTVKRMPGGRIFSQEHFVQSMRGRAPALVLTITRAAVEDTGVYQCKAGDLAKNVSLCVIEPSDFGDTPTEVVADIGRSITLSCQAKGDPEPRISWIWKGVTISDEYDPDKYKVMTKYNMQGFEGLLTITSLEPEDSGSYGCQSIQDSPLSEDCSHTETFNITLNVNHPPIFEDNNKTKLVYGKTNQEVEIECVANAYPAPTYRWFQDLKDDILYEYDKKQVKISDEGSAILSVVANKTTFYNKYKCVASNEHGVSEKYFVLMKMEKPKKPNEVSLFNATGHSIHLNVTWYEDVQFPIDALEIQYIEQKDLGRKIFPPKEASWKRSKEVEVKFLGDSIDPEIGGIIVALEELDPDTAYWIRLRVTNEVGESSWSDIVLVSTGAEDEEATTENPDAEPEVGSNEENMNDATFYGIFFAGGIFVVSFVCMFAMRMVK</sequence>
<dbReference type="GO" id="GO:0043025">
    <property type="term" value="C:neuronal cell body"/>
    <property type="evidence" value="ECO:0007669"/>
    <property type="project" value="TreeGrafter"/>
</dbReference>
<protein>
    <recommendedName>
        <fullName evidence="5">Ig-like domain-containing protein</fullName>
    </recommendedName>
</protein>
<dbReference type="InterPro" id="IPR013783">
    <property type="entry name" value="Ig-like_fold"/>
</dbReference>
<dbReference type="Pfam" id="PF13927">
    <property type="entry name" value="Ig_3"/>
    <property type="match status" value="2"/>
</dbReference>
<keyword evidence="3" id="KW-0472">Membrane</keyword>
<dbReference type="InterPro" id="IPR003598">
    <property type="entry name" value="Ig_sub2"/>
</dbReference>
<keyword evidence="3" id="KW-1133">Transmembrane helix</keyword>
<dbReference type="InterPro" id="IPR003961">
    <property type="entry name" value="FN3_dom"/>
</dbReference>
<dbReference type="PANTHER" id="PTHR45080">
    <property type="entry name" value="CONTACTIN 5"/>
    <property type="match status" value="1"/>
</dbReference>
<feature type="domain" description="Ig-like" evidence="5">
    <location>
        <begin position="235"/>
        <end position="329"/>
    </location>
</feature>
<dbReference type="PROSITE" id="PS50835">
    <property type="entry name" value="IG_LIKE"/>
    <property type="match status" value="3"/>
</dbReference>
<evidence type="ECO:0000259" key="5">
    <source>
        <dbReference type="PROSITE" id="PS50835"/>
    </source>
</evidence>
<accession>A0A2A4JG26</accession>
<dbReference type="InterPro" id="IPR050958">
    <property type="entry name" value="Cell_Adh-Cytoskel_Orgn"/>
</dbReference>
<keyword evidence="3" id="KW-0812">Transmembrane</keyword>
<dbReference type="PANTHER" id="PTHR45080:SF33">
    <property type="entry name" value="IG-LIKE DOMAIN-CONTAINING PROTEIN"/>
    <property type="match status" value="1"/>
</dbReference>
<dbReference type="InterPro" id="IPR007110">
    <property type="entry name" value="Ig-like_dom"/>
</dbReference>
<dbReference type="GO" id="GO:0008046">
    <property type="term" value="F:axon guidance receptor activity"/>
    <property type="evidence" value="ECO:0007669"/>
    <property type="project" value="TreeGrafter"/>
</dbReference>
<dbReference type="SUPFAM" id="SSF48726">
    <property type="entry name" value="Immunoglobulin"/>
    <property type="match status" value="3"/>
</dbReference>
<dbReference type="InterPro" id="IPR013106">
    <property type="entry name" value="Ig_V-set"/>
</dbReference>
<evidence type="ECO:0000256" key="1">
    <source>
        <dbReference type="ARBA" id="ARBA00023319"/>
    </source>
</evidence>
<evidence type="ECO:0000256" key="4">
    <source>
        <dbReference type="SAM" id="SignalP"/>
    </source>
</evidence>
<feature type="transmembrane region" description="Helical" evidence="3">
    <location>
        <begin position="477"/>
        <end position="497"/>
    </location>
</feature>
<organism evidence="6">
    <name type="scientific">Heliothis virescens</name>
    <name type="common">Tobacco budworm moth</name>
    <dbReference type="NCBI Taxonomy" id="7102"/>
    <lineage>
        <taxon>Eukaryota</taxon>
        <taxon>Metazoa</taxon>
        <taxon>Ecdysozoa</taxon>
        <taxon>Arthropoda</taxon>
        <taxon>Hexapoda</taxon>
        <taxon>Insecta</taxon>
        <taxon>Pterygota</taxon>
        <taxon>Neoptera</taxon>
        <taxon>Endopterygota</taxon>
        <taxon>Lepidoptera</taxon>
        <taxon>Glossata</taxon>
        <taxon>Ditrysia</taxon>
        <taxon>Noctuoidea</taxon>
        <taxon>Noctuidae</taxon>
        <taxon>Heliothinae</taxon>
        <taxon>Heliothis</taxon>
    </lineage>
</organism>
<gene>
    <name evidence="6" type="ORF">B5V51_2349</name>
</gene>
<dbReference type="SMART" id="SM00406">
    <property type="entry name" value="IGv"/>
    <property type="match status" value="2"/>
</dbReference>
<evidence type="ECO:0000256" key="2">
    <source>
        <dbReference type="SAM" id="MobiDB-lite"/>
    </source>
</evidence>
<dbReference type="GO" id="GO:0050808">
    <property type="term" value="P:synapse organization"/>
    <property type="evidence" value="ECO:0007669"/>
    <property type="project" value="TreeGrafter"/>
</dbReference>
<feature type="domain" description="Ig-like" evidence="5">
    <location>
        <begin position="23"/>
        <end position="122"/>
    </location>
</feature>
<dbReference type="InterPro" id="IPR003599">
    <property type="entry name" value="Ig_sub"/>
</dbReference>
<dbReference type="Gene3D" id="2.60.40.10">
    <property type="entry name" value="Immunoglobulins"/>
    <property type="match status" value="4"/>
</dbReference>
<dbReference type="GO" id="GO:0007156">
    <property type="term" value="P:homophilic cell adhesion via plasma membrane adhesion molecules"/>
    <property type="evidence" value="ECO:0007669"/>
    <property type="project" value="TreeGrafter"/>
</dbReference>
<dbReference type="EMBL" id="NWSH01001507">
    <property type="protein sequence ID" value="PCG71027.1"/>
    <property type="molecule type" value="Genomic_DNA"/>
</dbReference>
<feature type="signal peptide" evidence="4">
    <location>
        <begin position="1"/>
        <end position="20"/>
    </location>
</feature>
<feature type="domain" description="Ig-like" evidence="5">
    <location>
        <begin position="128"/>
        <end position="229"/>
    </location>
</feature>
<dbReference type="SUPFAM" id="SSF49265">
    <property type="entry name" value="Fibronectin type III"/>
    <property type="match status" value="1"/>
</dbReference>
<feature type="compositionally biased region" description="Acidic residues" evidence="2">
    <location>
        <begin position="449"/>
        <end position="463"/>
    </location>
</feature>
<name>A0A2A4JG26_HELVI</name>
<reference evidence="6" key="1">
    <citation type="submission" date="2017-09" db="EMBL/GenBank/DDBJ databases">
        <title>Contemporary evolution of a Lepidopteran species, Heliothis virescens, in response to modern agricultural practices.</title>
        <authorList>
            <person name="Fritz M.L."/>
            <person name="Deyonke A.M."/>
            <person name="Papanicolaou A."/>
            <person name="Micinski S."/>
            <person name="Westbrook J."/>
            <person name="Gould F."/>
        </authorList>
    </citation>
    <scope>NUCLEOTIDE SEQUENCE [LARGE SCALE GENOMIC DNA]</scope>
    <source>
        <strain evidence="6">HvINT-</strain>
        <tissue evidence="6">Whole body</tissue>
    </source>
</reference>
<proteinExistence type="predicted"/>
<evidence type="ECO:0000256" key="3">
    <source>
        <dbReference type="SAM" id="Phobius"/>
    </source>
</evidence>
<dbReference type="CDD" id="cd00096">
    <property type="entry name" value="Ig"/>
    <property type="match status" value="1"/>
</dbReference>
<dbReference type="AlphaFoldDB" id="A0A2A4JG26"/>
<feature type="region of interest" description="Disordered" evidence="2">
    <location>
        <begin position="449"/>
        <end position="468"/>
    </location>
</feature>
<dbReference type="STRING" id="7102.A0A2A4JG26"/>
<evidence type="ECO:0000313" key="6">
    <source>
        <dbReference type="EMBL" id="PCG71027.1"/>
    </source>
</evidence>
<feature type="chain" id="PRO_5012088088" description="Ig-like domain-containing protein" evidence="4">
    <location>
        <begin position="21"/>
        <end position="501"/>
    </location>
</feature>
<dbReference type="SMART" id="SM00409">
    <property type="entry name" value="IG"/>
    <property type="match status" value="3"/>
</dbReference>
<comment type="caution">
    <text evidence="6">The sequence shown here is derived from an EMBL/GenBank/DDBJ whole genome shotgun (WGS) entry which is preliminary data.</text>
</comment>
<dbReference type="InterPro" id="IPR036179">
    <property type="entry name" value="Ig-like_dom_sf"/>
</dbReference>
<keyword evidence="1" id="KW-0393">Immunoglobulin domain</keyword>
<dbReference type="InterPro" id="IPR036116">
    <property type="entry name" value="FN3_sf"/>
</dbReference>
<keyword evidence="4" id="KW-0732">Signal</keyword>
<dbReference type="SMART" id="SM00060">
    <property type="entry name" value="FN3"/>
    <property type="match status" value="1"/>
</dbReference>